<sequence>MRPVVVVAVAAATATAAAAAPGPGGNSAFEADIAHYSYDDSSYDYCYATYPSAQTYSAVAGAQLELVQMVVRHGDRPPVNHIPHEDSTWTCDAVDENVYLHGAGQPDGNTTGAFRQVIEIPEWNHRFGFSNQLWRGSCEEGELTDRGKAQHRMLGSRLRQVYVDKLGFLPTELKSADAVYVRTTQIWRTKNSAESLLGALWPGRSVMPSAAIPLHTYPARIETMYGNN</sequence>
<feature type="non-terminal residue" evidence="1">
    <location>
        <position position="228"/>
    </location>
</feature>
<gene>
    <name evidence="1" type="ORF">H4R21_003123</name>
</gene>
<accession>A0ACC1L3M4</accession>
<proteinExistence type="predicted"/>
<evidence type="ECO:0000313" key="2">
    <source>
        <dbReference type="Proteomes" id="UP001140087"/>
    </source>
</evidence>
<keyword evidence="2" id="KW-1185">Reference proteome</keyword>
<comment type="caution">
    <text evidence="1">The sequence shown here is derived from an EMBL/GenBank/DDBJ whole genome shotgun (WGS) entry which is preliminary data.</text>
</comment>
<reference evidence="1" key="1">
    <citation type="submission" date="2022-07" db="EMBL/GenBank/DDBJ databases">
        <title>Phylogenomic reconstructions and comparative analyses of Kickxellomycotina fungi.</title>
        <authorList>
            <person name="Reynolds N.K."/>
            <person name="Stajich J.E."/>
            <person name="Barry K."/>
            <person name="Grigoriev I.V."/>
            <person name="Crous P."/>
            <person name="Smith M.E."/>
        </authorList>
    </citation>
    <scope>NUCLEOTIDE SEQUENCE</scope>
    <source>
        <strain evidence="1">BCRC 34780</strain>
    </source>
</reference>
<evidence type="ECO:0000313" key="1">
    <source>
        <dbReference type="EMBL" id="KAJ2800570.1"/>
    </source>
</evidence>
<organism evidence="1 2">
    <name type="scientific">Coemansia helicoidea</name>
    <dbReference type="NCBI Taxonomy" id="1286919"/>
    <lineage>
        <taxon>Eukaryota</taxon>
        <taxon>Fungi</taxon>
        <taxon>Fungi incertae sedis</taxon>
        <taxon>Zoopagomycota</taxon>
        <taxon>Kickxellomycotina</taxon>
        <taxon>Kickxellomycetes</taxon>
        <taxon>Kickxellales</taxon>
        <taxon>Kickxellaceae</taxon>
        <taxon>Coemansia</taxon>
    </lineage>
</organism>
<name>A0ACC1L3M4_9FUNG</name>
<dbReference type="EMBL" id="JANBUN010000923">
    <property type="protein sequence ID" value="KAJ2800570.1"/>
    <property type="molecule type" value="Genomic_DNA"/>
</dbReference>
<dbReference type="Proteomes" id="UP001140087">
    <property type="component" value="Unassembled WGS sequence"/>
</dbReference>
<protein>
    <submittedName>
        <fullName evidence="1">Uncharacterized protein</fullName>
    </submittedName>
</protein>